<feature type="transmembrane region" description="Helical" evidence="10">
    <location>
        <begin position="25"/>
        <end position="45"/>
    </location>
</feature>
<name>E0VJF1_PEDHC</name>
<dbReference type="HOGENOM" id="CLU_1134726_0_0_1"/>
<keyword evidence="8 10" id="KW-1133">Transmembrane helix</keyword>
<dbReference type="RefSeq" id="XP_002426245.1">
    <property type="nucleotide sequence ID" value="XM_002426200.1"/>
</dbReference>
<keyword evidence="6" id="KW-0418">Kinase</keyword>
<evidence type="ECO:0000256" key="6">
    <source>
        <dbReference type="ARBA" id="ARBA00022777"/>
    </source>
</evidence>
<dbReference type="PANTHER" id="PTHR13205">
    <property type="entry name" value="TRANSMEMBRANE PROTEIN 15-RELATED"/>
    <property type="match status" value="1"/>
</dbReference>
<protein>
    <recommendedName>
        <fullName evidence="3">dolichol kinase</fullName>
        <ecNumber evidence="3">2.7.1.108</ecNumber>
    </recommendedName>
</protein>
<dbReference type="eggNOG" id="KOG2468">
    <property type="taxonomic scope" value="Eukaryota"/>
</dbReference>
<feature type="transmembrane region" description="Helical" evidence="10">
    <location>
        <begin position="57"/>
        <end position="85"/>
    </location>
</feature>
<evidence type="ECO:0000256" key="5">
    <source>
        <dbReference type="ARBA" id="ARBA00022692"/>
    </source>
</evidence>
<dbReference type="GO" id="GO:0004168">
    <property type="term" value="F:dolichol kinase activity"/>
    <property type="evidence" value="ECO:0007669"/>
    <property type="project" value="UniProtKB-EC"/>
</dbReference>
<gene>
    <name evidence="12" type="primary">8230780</name>
    <name evidence="11" type="ORF">Phum_PHUM244120</name>
</gene>
<dbReference type="PANTHER" id="PTHR13205:SF15">
    <property type="entry name" value="DOLICHOL KINASE"/>
    <property type="match status" value="1"/>
</dbReference>
<evidence type="ECO:0000256" key="10">
    <source>
        <dbReference type="SAM" id="Phobius"/>
    </source>
</evidence>
<reference evidence="11" key="1">
    <citation type="submission" date="2007-04" db="EMBL/GenBank/DDBJ databases">
        <title>Annotation of Pediculus humanus corporis strain USDA.</title>
        <authorList>
            <person name="Kirkness E."/>
            <person name="Hannick L."/>
            <person name="Hass B."/>
            <person name="Bruggner R."/>
            <person name="Lawson D."/>
            <person name="Bidwell S."/>
            <person name="Joardar V."/>
            <person name="Caler E."/>
            <person name="Walenz B."/>
            <person name="Inman J."/>
            <person name="Schobel S."/>
            <person name="Galinsky K."/>
            <person name="Amedeo P."/>
            <person name="Strausberg R."/>
        </authorList>
    </citation>
    <scope>NUCLEOTIDE SEQUENCE</scope>
    <source>
        <strain evidence="11">USDA</strain>
    </source>
</reference>
<proteinExistence type="inferred from homology"/>
<dbReference type="VEuPathDB" id="VectorBase:PHUM244120"/>
<dbReference type="GO" id="GO:0043048">
    <property type="term" value="P:dolichyl monophosphate biosynthetic process"/>
    <property type="evidence" value="ECO:0007669"/>
    <property type="project" value="TreeGrafter"/>
</dbReference>
<evidence type="ECO:0000256" key="4">
    <source>
        <dbReference type="ARBA" id="ARBA00022679"/>
    </source>
</evidence>
<feature type="transmembrane region" description="Helical" evidence="10">
    <location>
        <begin position="121"/>
        <end position="138"/>
    </location>
</feature>
<keyword evidence="13" id="KW-1185">Reference proteome</keyword>
<evidence type="ECO:0000256" key="3">
    <source>
        <dbReference type="ARBA" id="ARBA00012132"/>
    </source>
</evidence>
<reference evidence="12" key="3">
    <citation type="submission" date="2021-02" db="UniProtKB">
        <authorList>
            <consortium name="EnsemblMetazoa"/>
        </authorList>
    </citation>
    <scope>IDENTIFICATION</scope>
    <source>
        <strain evidence="12">USDA</strain>
    </source>
</reference>
<dbReference type="GO" id="GO:0005789">
    <property type="term" value="C:endoplasmic reticulum membrane"/>
    <property type="evidence" value="ECO:0007669"/>
    <property type="project" value="UniProtKB-SubCell"/>
</dbReference>
<reference evidence="11" key="2">
    <citation type="submission" date="2007-04" db="EMBL/GenBank/DDBJ databases">
        <title>The genome of the human body louse.</title>
        <authorList>
            <consortium name="The Human Body Louse Genome Consortium"/>
            <person name="Kirkness E."/>
            <person name="Walenz B."/>
            <person name="Hass B."/>
            <person name="Bruggner R."/>
            <person name="Strausberg R."/>
        </authorList>
    </citation>
    <scope>NUCLEOTIDE SEQUENCE</scope>
    <source>
        <strain evidence="11">USDA</strain>
    </source>
</reference>
<accession>E0VJF1</accession>
<dbReference type="STRING" id="121224.E0VJF1"/>
<comment type="similarity">
    <text evidence="2">Belongs to the polyprenol kinase family.</text>
</comment>
<feature type="transmembrane region" description="Helical" evidence="10">
    <location>
        <begin position="144"/>
        <end position="161"/>
    </location>
</feature>
<evidence type="ECO:0000256" key="8">
    <source>
        <dbReference type="ARBA" id="ARBA00022989"/>
    </source>
</evidence>
<keyword evidence="7" id="KW-0256">Endoplasmic reticulum</keyword>
<dbReference type="InParanoid" id="E0VJF1"/>
<dbReference type="OrthoDB" id="377083at2759"/>
<sequence>MFNLFQKLSHVFTKDITLSESDESLIILMLILLWILVFCLVPFLFTSLRKKSSLYMWSFSIVGIIICSIYYILNCNIFIWIFSFLMKPQRIFLVFMWLICSILAVVLVQHNINVKKKSNTIIRKPFHALIVMVFLPGILYDFNLLYFSSGCLLGLFLVLEVRFKIYQDVKDCGILALTPICLLIGQTIPLWLYPSDNFSNVPLPLLGGILSVGIGDTFASIGGKFFGKHKWKGKMLPQFCKFHIL</sequence>
<dbReference type="AlphaFoldDB" id="E0VJF1"/>
<keyword evidence="4" id="KW-0808">Transferase</keyword>
<keyword evidence="5 10" id="KW-0812">Transmembrane</keyword>
<evidence type="ECO:0000313" key="11">
    <source>
        <dbReference type="EMBL" id="EEB13507.1"/>
    </source>
</evidence>
<dbReference type="EMBL" id="DS235222">
    <property type="protein sequence ID" value="EEB13507.1"/>
    <property type="molecule type" value="Genomic_DNA"/>
</dbReference>
<dbReference type="Proteomes" id="UP000009046">
    <property type="component" value="Unassembled WGS sequence"/>
</dbReference>
<evidence type="ECO:0000313" key="13">
    <source>
        <dbReference type="Proteomes" id="UP000009046"/>
    </source>
</evidence>
<evidence type="ECO:0000256" key="2">
    <source>
        <dbReference type="ARBA" id="ARBA00010794"/>
    </source>
</evidence>
<dbReference type="EC" id="2.7.1.108" evidence="3"/>
<evidence type="ECO:0000256" key="7">
    <source>
        <dbReference type="ARBA" id="ARBA00022824"/>
    </source>
</evidence>
<evidence type="ECO:0000313" key="12">
    <source>
        <dbReference type="EnsemblMetazoa" id="PHUM244120-PA"/>
    </source>
</evidence>
<dbReference type="CTD" id="8230780"/>
<dbReference type="KEGG" id="phu:Phum_PHUM244120"/>
<dbReference type="OMA" id="CNIFIWI"/>
<keyword evidence="9 10" id="KW-0472">Membrane</keyword>
<feature type="transmembrane region" description="Helical" evidence="10">
    <location>
        <begin position="173"/>
        <end position="193"/>
    </location>
</feature>
<dbReference type="EnsemblMetazoa" id="PHUM244120-RA">
    <property type="protein sequence ID" value="PHUM244120-PA"/>
    <property type="gene ID" value="PHUM244120"/>
</dbReference>
<feature type="transmembrane region" description="Helical" evidence="10">
    <location>
        <begin position="91"/>
        <end position="109"/>
    </location>
</feature>
<dbReference type="InterPro" id="IPR032974">
    <property type="entry name" value="Polypren_kinase"/>
</dbReference>
<dbReference type="EMBL" id="AAZO01002829">
    <property type="status" value="NOT_ANNOTATED_CDS"/>
    <property type="molecule type" value="Genomic_DNA"/>
</dbReference>
<evidence type="ECO:0000256" key="9">
    <source>
        <dbReference type="ARBA" id="ARBA00023136"/>
    </source>
</evidence>
<dbReference type="GeneID" id="8230780"/>
<feature type="transmembrane region" description="Helical" evidence="10">
    <location>
        <begin position="205"/>
        <end position="226"/>
    </location>
</feature>
<organism>
    <name type="scientific">Pediculus humanus subsp. corporis</name>
    <name type="common">Body louse</name>
    <dbReference type="NCBI Taxonomy" id="121224"/>
    <lineage>
        <taxon>Eukaryota</taxon>
        <taxon>Metazoa</taxon>
        <taxon>Ecdysozoa</taxon>
        <taxon>Arthropoda</taxon>
        <taxon>Hexapoda</taxon>
        <taxon>Insecta</taxon>
        <taxon>Pterygota</taxon>
        <taxon>Neoptera</taxon>
        <taxon>Paraneoptera</taxon>
        <taxon>Psocodea</taxon>
        <taxon>Troctomorpha</taxon>
        <taxon>Phthiraptera</taxon>
        <taxon>Anoplura</taxon>
        <taxon>Pediculidae</taxon>
        <taxon>Pediculus</taxon>
    </lineage>
</organism>
<evidence type="ECO:0000256" key="1">
    <source>
        <dbReference type="ARBA" id="ARBA00004477"/>
    </source>
</evidence>
<comment type="subcellular location">
    <subcellularLocation>
        <location evidence="1">Endoplasmic reticulum membrane</location>
        <topology evidence="1">Multi-pass membrane protein</topology>
    </subcellularLocation>
</comment>